<reference evidence="2 3" key="1">
    <citation type="submission" date="2018-11" db="EMBL/GenBank/DDBJ databases">
        <title>Genome sequence of strain 7197.</title>
        <authorList>
            <person name="Gao J."/>
            <person name="Sun J."/>
        </authorList>
    </citation>
    <scope>NUCLEOTIDE SEQUENCE [LARGE SCALE GENOMIC DNA]</scope>
    <source>
        <strain evidence="2 3">7197</strain>
    </source>
</reference>
<dbReference type="PANTHER" id="PTHR41521">
    <property type="match status" value="1"/>
</dbReference>
<dbReference type="EMBL" id="RQPI01000012">
    <property type="protein sequence ID" value="RQW09685.1"/>
    <property type="molecule type" value="Genomic_DNA"/>
</dbReference>
<dbReference type="AlphaFoldDB" id="A0A3N9P1G4"/>
<keyword evidence="3" id="KW-1185">Reference proteome</keyword>
<dbReference type="PANTHER" id="PTHR41521:SF4">
    <property type="entry name" value="BLR0684 PROTEIN"/>
    <property type="match status" value="1"/>
</dbReference>
<proteinExistence type="predicted"/>
<protein>
    <submittedName>
        <fullName evidence="2">DUF1330 domain-containing protein</fullName>
    </submittedName>
</protein>
<evidence type="ECO:0000313" key="3">
    <source>
        <dbReference type="Proteomes" id="UP000282529"/>
    </source>
</evidence>
<organism evidence="2 3">
    <name type="scientific">Paenibacillus rhizophilus</name>
    <dbReference type="NCBI Taxonomy" id="1850366"/>
    <lineage>
        <taxon>Bacteria</taxon>
        <taxon>Bacillati</taxon>
        <taxon>Bacillota</taxon>
        <taxon>Bacilli</taxon>
        <taxon>Bacillales</taxon>
        <taxon>Paenibacillaceae</taxon>
        <taxon>Paenibacillus</taxon>
    </lineage>
</organism>
<dbReference type="Proteomes" id="UP000282529">
    <property type="component" value="Unassembled WGS sequence"/>
</dbReference>
<dbReference type="OrthoDB" id="9806380at2"/>
<dbReference type="RefSeq" id="WP_124696919.1">
    <property type="nucleotide sequence ID" value="NZ_JBHUFE010000026.1"/>
</dbReference>
<dbReference type="InterPro" id="IPR011008">
    <property type="entry name" value="Dimeric_a/b-barrel"/>
</dbReference>
<evidence type="ECO:0000313" key="2">
    <source>
        <dbReference type="EMBL" id="RQW09685.1"/>
    </source>
</evidence>
<dbReference type="Pfam" id="PF07045">
    <property type="entry name" value="DUF1330"/>
    <property type="match status" value="1"/>
</dbReference>
<feature type="domain" description="DUF1330" evidence="1">
    <location>
        <begin position="2"/>
        <end position="95"/>
    </location>
</feature>
<gene>
    <name evidence="2" type="ORF">EH198_18090</name>
</gene>
<dbReference type="InterPro" id="IPR010753">
    <property type="entry name" value="DUF1330"/>
</dbReference>
<comment type="caution">
    <text evidence="2">The sequence shown here is derived from an EMBL/GenBank/DDBJ whole genome shotgun (WGS) entry which is preliminary data.</text>
</comment>
<accession>A0A3N9P1G4</accession>
<name>A0A3N9P1G4_9BACL</name>
<dbReference type="Gene3D" id="3.30.70.100">
    <property type="match status" value="1"/>
</dbReference>
<evidence type="ECO:0000259" key="1">
    <source>
        <dbReference type="Pfam" id="PF07045"/>
    </source>
</evidence>
<sequence>MTAYVIVDIEVENEEVFKEYAAKADAILKEVPGFRNLTIDVQPKVLEGNWKPSTVVVHEFPDYEAAQKFYYSEAYAPLIQLRQSATKASVILVNGRE</sequence>
<dbReference type="SUPFAM" id="SSF54909">
    <property type="entry name" value="Dimeric alpha+beta barrel"/>
    <property type="match status" value="1"/>
</dbReference>